<feature type="repeat" description="NHL" evidence="6">
    <location>
        <begin position="476"/>
        <end position="517"/>
    </location>
</feature>
<sequence length="704" mass="76990">MSQLIEQLLTCAVCLERYRRPLLLPCQHTFCAEPCLQGLVDATGRSVRCPECRATHALPRAGVHGFPSNRTITGFLDVPLMQRPQQDQQQPVTARSSSVERGDREVDVRAADDPASRACKCCGEVKGSVGLSLCYHCDWYLCGLCRLSHSHQIRQEMHKDVLRLRGSGQVLSDAVGTLEERSSDVRREGETARSDVSAAVQTCLGRLRDREKALLNSVEALVSSEVHSLQQKKRNLESKLAAMLSYCDVAEGKLDGTSGAPLAEEELFKLHKQLRELSTLVQHQGCSVPTQAITCSLQNVTQLLSNIDSFGHVTVGGQAEGHHSDSAGSLMSDLDGFLPTLVVSSGSQNSLNPVVRRLNSLPPVRATRRGPLNPRTDSRGVHNHNGVDVERHDSTRQVSCVQEDGSSLWPSGRRLLQHYQQKGRPRLRFGCKGTEEGRFTWPRGLAVTPEGHLIVADSSNHRLQVFDWSGRFIRAIGSHGSGDGQFDCLSGVTVNAQLGLILVADRYNHRVQIFDRTGRFLRAFGREGAGRGQLSYPWGVACDSSGLVYVCDKDNHRVQVFSPDGVFVRGFGGPGSGEGRLDHPHYLAVTPQGRVAVSDCGNHRVQIFDRYGRYISKLGDSSGSGSGPGQMRYPRGVAVDRSGNIVVADSGNNRVKVFRPDGTFLHAFGSWGSEDGQMKGLEGLALHAGDIVVCDRENHRIQIF</sequence>
<evidence type="ECO:0000313" key="9">
    <source>
        <dbReference type="Proteomes" id="UP001318040"/>
    </source>
</evidence>
<dbReference type="FunFam" id="2.120.10.30:FF:000013">
    <property type="entry name" value="E3 ubiquitin-protein ligase TRIM71"/>
    <property type="match status" value="1"/>
</dbReference>
<dbReference type="GO" id="GO:0061630">
    <property type="term" value="F:ubiquitin protein ligase activity"/>
    <property type="evidence" value="ECO:0007669"/>
    <property type="project" value="TreeGrafter"/>
</dbReference>
<feature type="region of interest" description="Disordered" evidence="7">
    <location>
        <begin position="364"/>
        <end position="387"/>
    </location>
</feature>
<feature type="region of interest" description="Disordered" evidence="7">
    <location>
        <begin position="83"/>
        <end position="109"/>
    </location>
</feature>
<dbReference type="GO" id="GO:0000209">
    <property type="term" value="P:protein polyubiquitination"/>
    <property type="evidence" value="ECO:0007669"/>
    <property type="project" value="TreeGrafter"/>
</dbReference>
<dbReference type="SUPFAM" id="SSF57850">
    <property type="entry name" value="RING/U-box"/>
    <property type="match status" value="1"/>
</dbReference>
<dbReference type="Proteomes" id="UP001318040">
    <property type="component" value="Chromosome 2"/>
</dbReference>
<dbReference type="RefSeq" id="XP_032814618.1">
    <property type="nucleotide sequence ID" value="XM_032958727.1"/>
</dbReference>
<dbReference type="InterPro" id="IPR027370">
    <property type="entry name" value="Znf-RING_euk"/>
</dbReference>
<keyword evidence="4" id="KW-0862">Zinc</keyword>
<dbReference type="PROSITE" id="PS51125">
    <property type="entry name" value="NHL"/>
    <property type="match status" value="6"/>
</dbReference>
<organism evidence="9 10">
    <name type="scientific">Petromyzon marinus</name>
    <name type="common">Sea lamprey</name>
    <dbReference type="NCBI Taxonomy" id="7757"/>
    <lineage>
        <taxon>Eukaryota</taxon>
        <taxon>Metazoa</taxon>
        <taxon>Chordata</taxon>
        <taxon>Craniata</taxon>
        <taxon>Vertebrata</taxon>
        <taxon>Cyclostomata</taxon>
        <taxon>Hyperoartia</taxon>
        <taxon>Petromyzontiformes</taxon>
        <taxon>Petromyzontidae</taxon>
        <taxon>Petromyzon</taxon>
    </lineage>
</organism>
<accession>A0AAJ7TB22</accession>
<proteinExistence type="predicted"/>
<evidence type="ECO:0000256" key="4">
    <source>
        <dbReference type="ARBA" id="ARBA00022833"/>
    </source>
</evidence>
<dbReference type="PANTHER" id="PTHR24104">
    <property type="entry name" value="E3 UBIQUITIN-PROTEIN LIGASE NHLRC1-RELATED"/>
    <property type="match status" value="1"/>
</dbReference>
<dbReference type="InterPro" id="IPR011042">
    <property type="entry name" value="6-blade_b-propeller_TolB-like"/>
</dbReference>
<evidence type="ECO:0000259" key="8">
    <source>
        <dbReference type="PROSITE" id="PS50089"/>
    </source>
</evidence>
<dbReference type="KEGG" id="pmrn:116944871"/>
<evidence type="ECO:0000313" key="11">
    <source>
        <dbReference type="RefSeq" id="XP_032814625.1"/>
    </source>
</evidence>
<dbReference type="Pfam" id="PF01436">
    <property type="entry name" value="NHL"/>
    <property type="match status" value="6"/>
</dbReference>
<feature type="repeat" description="NHL" evidence="6">
    <location>
        <begin position="571"/>
        <end position="611"/>
    </location>
</feature>
<evidence type="ECO:0000256" key="7">
    <source>
        <dbReference type="SAM" id="MobiDB-lite"/>
    </source>
</evidence>
<dbReference type="Pfam" id="PF13445">
    <property type="entry name" value="zf-RING_UBOX"/>
    <property type="match status" value="1"/>
</dbReference>
<dbReference type="FunFam" id="2.120.10.30:FF:000037">
    <property type="entry name" value="Uncharacterized protein, isoform E"/>
    <property type="match status" value="1"/>
</dbReference>
<evidence type="ECO:0000256" key="5">
    <source>
        <dbReference type="PROSITE-ProRule" id="PRU00175"/>
    </source>
</evidence>
<feature type="compositionally biased region" description="Basic and acidic residues" evidence="7">
    <location>
        <begin position="98"/>
        <end position="109"/>
    </location>
</feature>
<dbReference type="Gene3D" id="2.120.10.30">
    <property type="entry name" value="TolB, C-terminal domain"/>
    <property type="match status" value="3"/>
</dbReference>
<evidence type="ECO:0000256" key="3">
    <source>
        <dbReference type="ARBA" id="ARBA00022771"/>
    </source>
</evidence>
<dbReference type="PANTHER" id="PTHR24104:SF47">
    <property type="entry name" value="E3 UBIQUITIN-PROTEIN LIGASE NHLRC1"/>
    <property type="match status" value="1"/>
</dbReference>
<reference evidence="10 11" key="1">
    <citation type="submission" date="2025-04" db="UniProtKB">
        <authorList>
            <consortium name="RefSeq"/>
        </authorList>
    </citation>
    <scope>IDENTIFICATION</scope>
    <source>
        <tissue evidence="10 11">Sperm</tissue>
    </source>
</reference>
<dbReference type="SMART" id="SM00184">
    <property type="entry name" value="RING"/>
    <property type="match status" value="1"/>
</dbReference>
<dbReference type="RefSeq" id="XP_032814625.1">
    <property type="nucleotide sequence ID" value="XM_032958734.1"/>
</dbReference>
<feature type="repeat" description="NHL" evidence="6">
    <location>
        <begin position="524"/>
        <end position="564"/>
    </location>
</feature>
<feature type="repeat" description="NHL" evidence="6">
    <location>
        <begin position="428"/>
        <end position="469"/>
    </location>
</feature>
<keyword evidence="9" id="KW-1185">Reference proteome</keyword>
<feature type="repeat" description="NHL" evidence="6">
    <location>
        <begin position="665"/>
        <end position="704"/>
    </location>
</feature>
<protein>
    <submittedName>
        <fullName evidence="10 11">RING finger protein nhl-1-like isoform X1</fullName>
    </submittedName>
</protein>
<dbReference type="GO" id="GO:0008270">
    <property type="term" value="F:zinc ion binding"/>
    <property type="evidence" value="ECO:0007669"/>
    <property type="project" value="UniProtKB-KW"/>
</dbReference>
<feature type="domain" description="RING-type" evidence="8">
    <location>
        <begin position="11"/>
        <end position="53"/>
    </location>
</feature>
<dbReference type="InterPro" id="IPR001258">
    <property type="entry name" value="NHL_repeat"/>
</dbReference>
<evidence type="ECO:0000256" key="6">
    <source>
        <dbReference type="PROSITE-ProRule" id="PRU00504"/>
    </source>
</evidence>
<name>A0AAJ7TB22_PETMA</name>
<keyword evidence="1" id="KW-0479">Metal-binding</keyword>
<dbReference type="AlphaFoldDB" id="A0AAJ7TB22"/>
<gene>
    <name evidence="10 11" type="primary">LOC116944871</name>
</gene>
<keyword evidence="2" id="KW-0677">Repeat</keyword>
<dbReference type="InterPro" id="IPR050952">
    <property type="entry name" value="TRIM-NHL_E3_ligases"/>
</dbReference>
<keyword evidence="3 5" id="KW-0863">Zinc-finger</keyword>
<feature type="repeat" description="NHL" evidence="6">
    <location>
        <begin position="625"/>
        <end position="661"/>
    </location>
</feature>
<dbReference type="Gene3D" id="3.30.40.10">
    <property type="entry name" value="Zinc/RING finger domain, C3HC4 (zinc finger)"/>
    <property type="match status" value="1"/>
</dbReference>
<dbReference type="InterPro" id="IPR013083">
    <property type="entry name" value="Znf_RING/FYVE/PHD"/>
</dbReference>
<evidence type="ECO:0000313" key="10">
    <source>
        <dbReference type="RefSeq" id="XP_032814618.1"/>
    </source>
</evidence>
<evidence type="ECO:0000256" key="2">
    <source>
        <dbReference type="ARBA" id="ARBA00022737"/>
    </source>
</evidence>
<dbReference type="CDD" id="cd16524">
    <property type="entry name" value="RING-HC_NHL-1-like"/>
    <property type="match status" value="1"/>
</dbReference>
<dbReference type="PROSITE" id="PS50089">
    <property type="entry name" value="ZF_RING_2"/>
    <property type="match status" value="1"/>
</dbReference>
<dbReference type="GO" id="GO:0043161">
    <property type="term" value="P:proteasome-mediated ubiquitin-dependent protein catabolic process"/>
    <property type="evidence" value="ECO:0007669"/>
    <property type="project" value="TreeGrafter"/>
</dbReference>
<dbReference type="CDD" id="cd14954">
    <property type="entry name" value="NHL_TRIM71_like"/>
    <property type="match status" value="1"/>
</dbReference>
<feature type="compositionally biased region" description="Basic and acidic residues" evidence="7">
    <location>
        <begin position="376"/>
        <end position="387"/>
    </location>
</feature>
<dbReference type="InterPro" id="IPR001841">
    <property type="entry name" value="Znf_RING"/>
</dbReference>
<dbReference type="SUPFAM" id="SSF101898">
    <property type="entry name" value="NHL repeat"/>
    <property type="match status" value="1"/>
</dbReference>
<evidence type="ECO:0000256" key="1">
    <source>
        <dbReference type="ARBA" id="ARBA00022723"/>
    </source>
</evidence>